<dbReference type="AlphaFoldDB" id="A0A0E0HIE1"/>
<dbReference type="HOGENOM" id="CLU_1597127_0_0_1"/>
<feature type="region of interest" description="Disordered" evidence="1">
    <location>
        <begin position="1"/>
        <end position="94"/>
    </location>
</feature>
<dbReference type="Proteomes" id="UP000006591">
    <property type="component" value="Chromosome 5"/>
</dbReference>
<keyword evidence="3" id="KW-1185">Reference proteome</keyword>
<dbReference type="EnsemblPlants" id="ONIVA05G27610.3">
    <property type="protein sequence ID" value="ONIVA05G27610.3"/>
    <property type="gene ID" value="ONIVA05G27610"/>
</dbReference>
<evidence type="ECO:0000256" key="1">
    <source>
        <dbReference type="SAM" id="MobiDB-lite"/>
    </source>
</evidence>
<evidence type="ECO:0000313" key="3">
    <source>
        <dbReference type="Proteomes" id="UP000006591"/>
    </source>
</evidence>
<name>A0A0E0HIE1_ORYNI</name>
<feature type="compositionally biased region" description="Polar residues" evidence="1">
    <location>
        <begin position="1"/>
        <end position="11"/>
    </location>
</feature>
<feature type="compositionally biased region" description="Acidic residues" evidence="1">
    <location>
        <begin position="69"/>
        <end position="82"/>
    </location>
</feature>
<accession>A0A0E0HIE1</accession>
<evidence type="ECO:0000313" key="2">
    <source>
        <dbReference type="EnsemblPlants" id="ONIVA05G27610.3"/>
    </source>
</evidence>
<protein>
    <submittedName>
        <fullName evidence="2">Uncharacterized protein</fullName>
    </submittedName>
</protein>
<proteinExistence type="predicted"/>
<organism evidence="2">
    <name type="scientific">Oryza nivara</name>
    <name type="common">Indian wild rice</name>
    <name type="synonym">Oryza sativa f. spontanea</name>
    <dbReference type="NCBI Taxonomy" id="4536"/>
    <lineage>
        <taxon>Eukaryota</taxon>
        <taxon>Viridiplantae</taxon>
        <taxon>Streptophyta</taxon>
        <taxon>Embryophyta</taxon>
        <taxon>Tracheophyta</taxon>
        <taxon>Spermatophyta</taxon>
        <taxon>Magnoliopsida</taxon>
        <taxon>Liliopsida</taxon>
        <taxon>Poales</taxon>
        <taxon>Poaceae</taxon>
        <taxon>BOP clade</taxon>
        <taxon>Oryzoideae</taxon>
        <taxon>Oryzeae</taxon>
        <taxon>Oryzinae</taxon>
        <taxon>Oryza</taxon>
    </lineage>
</organism>
<reference evidence="2" key="2">
    <citation type="submission" date="2018-04" db="EMBL/GenBank/DDBJ databases">
        <title>OnivRS2 (Oryza nivara Reference Sequence Version 2).</title>
        <authorList>
            <person name="Zhang J."/>
            <person name="Kudrna D."/>
            <person name="Lee S."/>
            <person name="Talag J."/>
            <person name="Rajasekar S."/>
            <person name="Welchert J."/>
            <person name="Hsing Y.-I."/>
            <person name="Wing R.A."/>
        </authorList>
    </citation>
    <scope>NUCLEOTIDE SEQUENCE [LARGE SCALE GENOMIC DNA]</scope>
    <source>
        <strain evidence="2">SL10</strain>
    </source>
</reference>
<sequence length="167" mass="18148">MAMIFSRSSAGSPFHPSSPTPTDEEGSPSSSPPFPRRPTFPSSGKRGPPAPTRCRMPAKGKGKARCDAYEEPIDVSDDDDTDPSNSDSHGLINDLPAKLSDLSRHFGERCTQMLDEAMAEIKDSFQATQEGILALLAKHNEKCGLQIPIDPTLDYMAQSKVWILTIC</sequence>
<reference evidence="2" key="1">
    <citation type="submission" date="2015-04" db="UniProtKB">
        <authorList>
            <consortium name="EnsemblPlants"/>
        </authorList>
    </citation>
    <scope>IDENTIFICATION</scope>
    <source>
        <strain evidence="2">SL10</strain>
    </source>
</reference>
<dbReference type="Gramene" id="ONIVA05G27610.3">
    <property type="protein sequence ID" value="ONIVA05G27610.3"/>
    <property type="gene ID" value="ONIVA05G27610"/>
</dbReference>